<name>A0ABQ0LN63_MYCCL</name>
<dbReference type="EMBL" id="DF847484">
    <property type="protein sequence ID" value="GAT51952.1"/>
    <property type="molecule type" value="Genomic_DNA"/>
</dbReference>
<protein>
    <recommendedName>
        <fullName evidence="3">F-box domain-containing protein</fullName>
    </recommendedName>
</protein>
<reference evidence="1" key="1">
    <citation type="submission" date="2014-09" db="EMBL/GenBank/DDBJ databases">
        <title>Genome sequence of the luminous mushroom Mycena chlorophos for searching fungal bioluminescence genes.</title>
        <authorList>
            <person name="Tanaka Y."/>
            <person name="Kasuga D."/>
            <person name="Oba Y."/>
            <person name="Hase S."/>
            <person name="Sato K."/>
            <person name="Oba Y."/>
            <person name="Sakakibara Y."/>
        </authorList>
    </citation>
    <scope>NUCLEOTIDE SEQUENCE</scope>
</reference>
<evidence type="ECO:0008006" key="3">
    <source>
        <dbReference type="Google" id="ProtNLM"/>
    </source>
</evidence>
<keyword evidence="2" id="KW-1185">Reference proteome</keyword>
<accession>A0ABQ0LN63</accession>
<organism evidence="1 2">
    <name type="scientific">Mycena chlorophos</name>
    <name type="common">Agaric fungus</name>
    <name type="synonym">Agaricus chlorophos</name>
    <dbReference type="NCBI Taxonomy" id="658473"/>
    <lineage>
        <taxon>Eukaryota</taxon>
        <taxon>Fungi</taxon>
        <taxon>Dikarya</taxon>
        <taxon>Basidiomycota</taxon>
        <taxon>Agaricomycotina</taxon>
        <taxon>Agaricomycetes</taxon>
        <taxon>Agaricomycetidae</taxon>
        <taxon>Agaricales</taxon>
        <taxon>Marasmiineae</taxon>
        <taxon>Mycenaceae</taxon>
        <taxon>Mycena</taxon>
    </lineage>
</organism>
<evidence type="ECO:0000313" key="1">
    <source>
        <dbReference type="EMBL" id="GAT51952.1"/>
    </source>
</evidence>
<proteinExistence type="predicted"/>
<gene>
    <name evidence="1" type="ORF">MCHLO_09045</name>
</gene>
<dbReference type="Proteomes" id="UP000815677">
    <property type="component" value="Unassembled WGS sequence"/>
</dbReference>
<sequence>MANPDEPRLPPELERRIFEIAAVSDPESIARSVGLVAKRVWAWTEPIIYRTVVVSSMNEKTGVAAAILRHLDSGASGKPPSFFAQHVHNFSLVPSFWLFMGARPSPNAWKPAELARVVRACTGVKNFSFMGSFRPLSAKENHLGDALDAWRPRKILMLADGPAQFAEYATDPVFRDVTHLLLTTMSSASDPDYVFDRADNLHALARLPKLRHLAVVVQMPTPVLVQLLSAPLQLETLVLFGAENCTTELVGIEDDRVVILHEEENILADWQEAVKGNPDLWDRAEEFIRGKRRGEIESERFVSTGGKQIDRSLILLLLHHTGRAYHHRRQP</sequence>
<evidence type="ECO:0000313" key="2">
    <source>
        <dbReference type="Proteomes" id="UP000815677"/>
    </source>
</evidence>